<dbReference type="EMBL" id="JAIVFQ010000043">
    <property type="protein sequence ID" value="MCC5602109.1"/>
    <property type="molecule type" value="Genomic_DNA"/>
</dbReference>
<dbReference type="InterPro" id="IPR010071">
    <property type="entry name" value="AA_adenyl_dom"/>
</dbReference>
<dbReference type="Gene3D" id="2.30.38.10">
    <property type="entry name" value="Luciferase, Domain 3"/>
    <property type="match status" value="1"/>
</dbReference>
<dbReference type="Pfam" id="PF00501">
    <property type="entry name" value="AMP-binding"/>
    <property type="match status" value="1"/>
</dbReference>
<dbReference type="InterPro" id="IPR023213">
    <property type="entry name" value="CAT-like_dom_sf"/>
</dbReference>
<organism evidence="3 4">
    <name type="scientific">Nostoc favosum CHAB5714</name>
    <dbReference type="NCBI Taxonomy" id="2780399"/>
    <lineage>
        <taxon>Bacteria</taxon>
        <taxon>Bacillati</taxon>
        <taxon>Cyanobacteriota</taxon>
        <taxon>Cyanophyceae</taxon>
        <taxon>Nostocales</taxon>
        <taxon>Nostocaceae</taxon>
        <taxon>Nostoc</taxon>
        <taxon>Nostoc favosum</taxon>
    </lineage>
</organism>
<dbReference type="SUPFAM" id="SSF52777">
    <property type="entry name" value="CoA-dependent acyltransferases"/>
    <property type="match status" value="2"/>
</dbReference>
<dbReference type="Gene3D" id="3.40.50.980">
    <property type="match status" value="2"/>
</dbReference>
<dbReference type="PANTHER" id="PTHR45527:SF1">
    <property type="entry name" value="FATTY ACID SYNTHASE"/>
    <property type="match status" value="1"/>
</dbReference>
<protein>
    <submittedName>
        <fullName evidence="3">Amino acid adenylation domain-containing protein</fullName>
    </submittedName>
</protein>
<comment type="caution">
    <text evidence="3">The sequence shown here is derived from an EMBL/GenBank/DDBJ whole genome shotgun (WGS) entry which is preliminary data.</text>
</comment>
<evidence type="ECO:0000259" key="2">
    <source>
        <dbReference type="Pfam" id="PF00668"/>
    </source>
</evidence>
<dbReference type="InterPro" id="IPR020845">
    <property type="entry name" value="AMP-binding_CS"/>
</dbReference>
<dbReference type="CDD" id="cd05930">
    <property type="entry name" value="A_NRPS"/>
    <property type="match status" value="1"/>
</dbReference>
<gene>
    <name evidence="3" type="ORF">LC586_23645</name>
</gene>
<dbReference type="PROSITE" id="PS00455">
    <property type="entry name" value="AMP_BINDING"/>
    <property type="match status" value="1"/>
</dbReference>
<keyword evidence="4" id="KW-1185">Reference proteome</keyword>
<dbReference type="SUPFAM" id="SSF56801">
    <property type="entry name" value="Acetyl-CoA synthetase-like"/>
    <property type="match status" value="1"/>
</dbReference>
<dbReference type="InterPro" id="IPR001242">
    <property type="entry name" value="Condensation_dom"/>
</dbReference>
<accession>A0ABS8ID54</accession>
<dbReference type="Proteomes" id="UP001199525">
    <property type="component" value="Unassembled WGS sequence"/>
</dbReference>
<dbReference type="PANTHER" id="PTHR45527">
    <property type="entry name" value="NONRIBOSOMAL PEPTIDE SYNTHETASE"/>
    <property type="match status" value="1"/>
</dbReference>
<evidence type="ECO:0000313" key="3">
    <source>
        <dbReference type="EMBL" id="MCC5602109.1"/>
    </source>
</evidence>
<dbReference type="Pfam" id="PF00668">
    <property type="entry name" value="Condensation"/>
    <property type="match status" value="1"/>
</dbReference>
<proteinExistence type="predicted"/>
<dbReference type="CDD" id="cd19531">
    <property type="entry name" value="LCL_NRPS-like"/>
    <property type="match status" value="1"/>
</dbReference>
<evidence type="ECO:0000259" key="1">
    <source>
        <dbReference type="Pfam" id="PF00501"/>
    </source>
</evidence>
<dbReference type="RefSeq" id="WP_229487081.1">
    <property type="nucleotide sequence ID" value="NZ_JAIVFQ010000043.1"/>
</dbReference>
<evidence type="ECO:0000313" key="4">
    <source>
        <dbReference type="Proteomes" id="UP001199525"/>
    </source>
</evidence>
<dbReference type="Gene3D" id="3.30.559.30">
    <property type="entry name" value="Nonribosomal peptide synthetase, condensation domain"/>
    <property type="match status" value="1"/>
</dbReference>
<dbReference type="InterPro" id="IPR000873">
    <property type="entry name" value="AMP-dep_synth/lig_dom"/>
</dbReference>
<feature type="domain" description="Condensation" evidence="2">
    <location>
        <begin position="48"/>
        <end position="499"/>
    </location>
</feature>
<dbReference type="Gene3D" id="3.30.559.10">
    <property type="entry name" value="Chloramphenicol acetyltransferase-like domain"/>
    <property type="match status" value="1"/>
</dbReference>
<dbReference type="NCBIfam" id="TIGR01733">
    <property type="entry name" value="AA-adenyl-dom"/>
    <property type="match status" value="1"/>
</dbReference>
<feature type="domain" description="AMP-dependent synthetase/ligase" evidence="1">
    <location>
        <begin position="573"/>
        <end position="905"/>
    </location>
</feature>
<sequence length="940" mass="104553">MNPSQESINNQLNQRIAALTPEQRALFEQLKRQQVKSKLSIPRRGATKELPLSLAQERLWFLHQLDPNNPAYNIAIAWELEGKLDIPILLASLQIIGQRQEVLRTAFASFEGKPCQKIAPTFNLKLPVIDLQALPPTQQQQEAQRLAIAEASQAFNLSIAPLMRVRLIRLAPQRSTLLLTVHHIIADGWSRGILLRELAQCYRALALRQNPSLTELPIQYADFALWQRQSLQGEEMKAQLAYWQKQLADLPMLELPTDLPRSPLQQFRGATQSELLPLSLLESLKHLAQQQGVTLFMLLLAAFKVLLHRYCGQDEIVLGVPSANRNRSEVEPLIGFFVNTLVLRTDLSGNPSFHTVLERVRTTAAEAFKHQDVPFAKVVEALHPERDLSHNPLVQVMFQVQNEAYQLQNDSTLNLLPDLQIQQSWVETGSTKFDLTCHLVERSQGLLMVLEYCTDLFHQQTIARMIQHLGVLLTAIVTNSQQRLSELPILTSQERRQILEEWNQTQVNYPQQWLHQQFEAQVEKTPENVAVISPHPNPPNALGRESDSRELDFPVSPQNIGGLRGVIPGYKGSEVITYAELNSKANQLAHYLRSQGITTESLVGIYLERSPELIIALLAVLKASGAYIPLDSKLPRDRLAYMLADAQPAILLTTDAFAAQLPHSCQVVCLDKDWPVIAQNPEHNPVNLVVGDNLAYVIYTSGSTGTPKGTMLTHRGLANYLNWAIRAYPLTAGTGVPVQSSISFDATITSLYSPLLVGKPLVLLPEAEEIEALSNALNSQTNLSLVKLTPAHLGILRQLLPQKTLFGHPQALIIGGEALSKQHLEFWQTHSPQTKLINEYGPTETVVGCCTYDATQTPTTSNNIPIGRPIANTQLYILDRYLQPVPVGVPGELYIGGDGVARGYLNQPELTAARKSQSSAVELGEWGVGSRAGQTHLNYS</sequence>
<name>A0ABS8ID54_9NOSO</name>
<reference evidence="3 4" key="1">
    <citation type="journal article" date="2021" name="Microorganisms">
        <title>Genome Evolution of Filamentous Cyanobacterium Nostoc Species: From Facultative Symbiosis to Free Living.</title>
        <authorList>
            <person name="Huo D."/>
            <person name="Li H."/>
            <person name="Cai F."/>
            <person name="Guo X."/>
            <person name="Qiao Z."/>
            <person name="Wang W."/>
            <person name="Yu G."/>
            <person name="Li R."/>
        </authorList>
    </citation>
    <scope>NUCLEOTIDE SEQUENCE [LARGE SCALE GENOMIC DNA]</scope>
    <source>
        <strain evidence="3 4">CHAB 5714</strain>
    </source>
</reference>